<evidence type="ECO:0000259" key="4">
    <source>
        <dbReference type="Pfam" id="PF25597"/>
    </source>
</evidence>
<feature type="domain" description="Retroviral polymerase SH3-like" evidence="4">
    <location>
        <begin position="224"/>
        <end position="257"/>
    </location>
</feature>
<dbReference type="EMBL" id="JACGWL010000013">
    <property type="protein sequence ID" value="KAK4389835.1"/>
    <property type="molecule type" value="Genomic_DNA"/>
</dbReference>
<dbReference type="InterPro" id="IPR039537">
    <property type="entry name" value="Retrotran_Ty1/copia-like"/>
</dbReference>
<evidence type="ECO:0000256" key="1">
    <source>
        <dbReference type="ARBA" id="ARBA00022670"/>
    </source>
</evidence>
<evidence type="ECO:0000259" key="3">
    <source>
        <dbReference type="Pfam" id="PF22936"/>
    </source>
</evidence>
<evidence type="ECO:0000313" key="6">
    <source>
        <dbReference type="Proteomes" id="UP001289374"/>
    </source>
</evidence>
<dbReference type="Pfam" id="PF25597">
    <property type="entry name" value="SH3_retrovirus"/>
    <property type="match status" value="1"/>
</dbReference>
<feature type="domain" description="GAG-pre-integrase" evidence="2">
    <location>
        <begin position="102"/>
        <end position="169"/>
    </location>
</feature>
<dbReference type="Pfam" id="PF22936">
    <property type="entry name" value="Pol_BBD"/>
    <property type="match status" value="1"/>
</dbReference>
<organism evidence="5 6">
    <name type="scientific">Sesamum angolense</name>
    <dbReference type="NCBI Taxonomy" id="2727404"/>
    <lineage>
        <taxon>Eukaryota</taxon>
        <taxon>Viridiplantae</taxon>
        <taxon>Streptophyta</taxon>
        <taxon>Embryophyta</taxon>
        <taxon>Tracheophyta</taxon>
        <taxon>Spermatophyta</taxon>
        <taxon>Magnoliopsida</taxon>
        <taxon>eudicotyledons</taxon>
        <taxon>Gunneridae</taxon>
        <taxon>Pentapetalae</taxon>
        <taxon>asterids</taxon>
        <taxon>lamiids</taxon>
        <taxon>Lamiales</taxon>
        <taxon>Pedaliaceae</taxon>
        <taxon>Sesamum</taxon>
    </lineage>
</organism>
<gene>
    <name evidence="5" type="ORF">Sango_2320500</name>
</gene>
<proteinExistence type="predicted"/>
<sequence>MFWIYSLTRVLERSRNLNRDEVVLKLGDGKAVAAEAVGIVHLAVSDQVRKELKDYYYVPSMIKNIISIWLLDNVRFEFMINKSCFYLMKSGSSHLLGKLHNGLYILQQHDLIMIAQNKHKMDNQENTQIWYARLGHISQDRIRRLIDSKSLEIDDLDHLQACNSCLKGKITKKPFVGQSTLVNDLLDLIHSEVCGPLNTQARGGFSYFITFINDHSQYGYVYIMRFMGYPKKTVGYYFYDPSEQKVFVSPNAVFLEKGCPTDTRCEELLIEESSEATTQMDAVTSIAPIVPTNDIPILRMSTRVSQQSEGYGFLSLTGQLDNDPKTCGEAKSDINS</sequence>
<dbReference type="GO" id="GO:0006508">
    <property type="term" value="P:proteolysis"/>
    <property type="evidence" value="ECO:0007669"/>
    <property type="project" value="UniProtKB-KW"/>
</dbReference>
<dbReference type="InterPro" id="IPR057670">
    <property type="entry name" value="SH3_retrovirus"/>
</dbReference>
<dbReference type="GO" id="GO:0008233">
    <property type="term" value="F:peptidase activity"/>
    <property type="evidence" value="ECO:0007669"/>
    <property type="project" value="UniProtKB-KW"/>
</dbReference>
<comment type="caution">
    <text evidence="5">The sequence shown here is derived from an EMBL/GenBank/DDBJ whole genome shotgun (WGS) entry which is preliminary data.</text>
</comment>
<dbReference type="InterPro" id="IPR054722">
    <property type="entry name" value="PolX-like_BBD"/>
</dbReference>
<dbReference type="AlphaFoldDB" id="A0AAE1WAK1"/>
<protein>
    <submittedName>
        <fullName evidence="5">Retrovirus-related Pol polyprotein from transposon TNT 1-94</fullName>
    </submittedName>
</protein>
<evidence type="ECO:0000313" key="5">
    <source>
        <dbReference type="EMBL" id="KAK4389835.1"/>
    </source>
</evidence>
<dbReference type="Proteomes" id="UP001289374">
    <property type="component" value="Unassembled WGS sequence"/>
</dbReference>
<keyword evidence="1" id="KW-0645">Protease</keyword>
<dbReference type="Pfam" id="PF13976">
    <property type="entry name" value="gag_pre-integrs"/>
    <property type="match status" value="1"/>
</dbReference>
<dbReference type="InterPro" id="IPR025724">
    <property type="entry name" value="GAG-pre-integrase_dom"/>
</dbReference>
<evidence type="ECO:0000259" key="2">
    <source>
        <dbReference type="Pfam" id="PF13976"/>
    </source>
</evidence>
<accession>A0AAE1WAK1</accession>
<dbReference type="PANTHER" id="PTHR42648">
    <property type="entry name" value="TRANSPOSASE, PUTATIVE-RELATED"/>
    <property type="match status" value="1"/>
</dbReference>
<reference evidence="5" key="1">
    <citation type="submission" date="2020-06" db="EMBL/GenBank/DDBJ databases">
        <authorList>
            <person name="Li T."/>
            <person name="Hu X."/>
            <person name="Zhang T."/>
            <person name="Song X."/>
            <person name="Zhang H."/>
            <person name="Dai N."/>
            <person name="Sheng W."/>
            <person name="Hou X."/>
            <person name="Wei L."/>
        </authorList>
    </citation>
    <scope>NUCLEOTIDE SEQUENCE</scope>
    <source>
        <strain evidence="5">K16</strain>
        <tissue evidence="5">Leaf</tissue>
    </source>
</reference>
<name>A0AAE1WAK1_9LAMI</name>
<keyword evidence="6" id="KW-1185">Reference proteome</keyword>
<feature type="domain" description="Retrovirus-related Pol polyprotein from transposon TNT 1-94-like beta-barrel" evidence="3">
    <location>
        <begin position="22"/>
        <end position="73"/>
    </location>
</feature>
<reference evidence="5" key="2">
    <citation type="journal article" date="2024" name="Plant">
        <title>Genomic evolution and insights into agronomic trait innovations of Sesamum species.</title>
        <authorList>
            <person name="Miao H."/>
            <person name="Wang L."/>
            <person name="Qu L."/>
            <person name="Liu H."/>
            <person name="Sun Y."/>
            <person name="Le M."/>
            <person name="Wang Q."/>
            <person name="Wei S."/>
            <person name="Zheng Y."/>
            <person name="Lin W."/>
            <person name="Duan Y."/>
            <person name="Cao H."/>
            <person name="Xiong S."/>
            <person name="Wang X."/>
            <person name="Wei L."/>
            <person name="Li C."/>
            <person name="Ma Q."/>
            <person name="Ju M."/>
            <person name="Zhao R."/>
            <person name="Li G."/>
            <person name="Mu C."/>
            <person name="Tian Q."/>
            <person name="Mei H."/>
            <person name="Zhang T."/>
            <person name="Gao T."/>
            <person name="Zhang H."/>
        </authorList>
    </citation>
    <scope>NUCLEOTIDE SEQUENCE</scope>
    <source>
        <strain evidence="5">K16</strain>
    </source>
</reference>
<dbReference type="PANTHER" id="PTHR42648:SF27">
    <property type="entry name" value="RNA-DIRECTED DNA POLYMERASE"/>
    <property type="match status" value="1"/>
</dbReference>
<keyword evidence="1" id="KW-0378">Hydrolase</keyword>